<dbReference type="GO" id="GO:0016757">
    <property type="term" value="F:glycosyltransferase activity"/>
    <property type="evidence" value="ECO:0007669"/>
    <property type="project" value="InterPro"/>
</dbReference>
<dbReference type="Proteomes" id="UP000032046">
    <property type="component" value="Unassembled WGS sequence"/>
</dbReference>
<dbReference type="PANTHER" id="PTHR12526">
    <property type="entry name" value="GLYCOSYLTRANSFERASE"/>
    <property type="match status" value="1"/>
</dbReference>
<accession>A0A0D0HBH5</accession>
<name>A0A0D0HBH5_9BACT</name>
<dbReference type="SUPFAM" id="SSF53756">
    <property type="entry name" value="UDP-Glycosyltransferase/glycogen phosphorylase"/>
    <property type="match status" value="1"/>
</dbReference>
<evidence type="ECO:0000259" key="1">
    <source>
        <dbReference type="Pfam" id="PF00534"/>
    </source>
</evidence>
<feature type="domain" description="Glycosyl transferase family 1" evidence="1">
    <location>
        <begin position="184"/>
        <end position="342"/>
    </location>
</feature>
<dbReference type="Gene3D" id="3.40.50.2000">
    <property type="entry name" value="Glycogen Phosphorylase B"/>
    <property type="match status" value="2"/>
</dbReference>
<dbReference type="InterPro" id="IPR001296">
    <property type="entry name" value="Glyco_trans_1"/>
</dbReference>
<dbReference type="EMBL" id="JXQK01000068">
    <property type="protein sequence ID" value="KIP61264.1"/>
    <property type="molecule type" value="Genomic_DNA"/>
</dbReference>
<dbReference type="STRING" id="1602171.ST44_09835"/>
<organism evidence="3 4">
    <name type="scientific">Prevotella pectinovora</name>
    <dbReference type="NCBI Taxonomy" id="1602169"/>
    <lineage>
        <taxon>Bacteria</taxon>
        <taxon>Pseudomonadati</taxon>
        <taxon>Bacteroidota</taxon>
        <taxon>Bacteroidia</taxon>
        <taxon>Bacteroidales</taxon>
        <taxon>Prevotellaceae</taxon>
        <taxon>Prevotella</taxon>
    </lineage>
</organism>
<reference evidence="3 4" key="1">
    <citation type="submission" date="2015-01" db="EMBL/GenBank/DDBJ databases">
        <title>Comparative genomics of non-oral Prevotella species.</title>
        <authorList>
            <person name="Accetto T."/>
            <person name="Nograsek B."/>
            <person name="Avgustin G."/>
        </authorList>
    </citation>
    <scope>NUCLEOTIDE SEQUENCE [LARGE SCALE GENOMIC DNA]</scope>
    <source>
        <strain evidence="3 4">P5-119</strain>
    </source>
</reference>
<dbReference type="Pfam" id="PF13439">
    <property type="entry name" value="Glyco_transf_4"/>
    <property type="match status" value="1"/>
</dbReference>
<gene>
    <name evidence="3" type="ORF">ST44_09835</name>
</gene>
<evidence type="ECO:0000313" key="4">
    <source>
        <dbReference type="Proteomes" id="UP000032046"/>
    </source>
</evidence>
<dbReference type="RefSeq" id="WP_042519751.1">
    <property type="nucleotide sequence ID" value="NZ_JXQK01000068.1"/>
</dbReference>
<proteinExistence type="predicted"/>
<evidence type="ECO:0000259" key="2">
    <source>
        <dbReference type="Pfam" id="PF13439"/>
    </source>
</evidence>
<dbReference type="InterPro" id="IPR028098">
    <property type="entry name" value="Glyco_trans_4-like_N"/>
</dbReference>
<sequence>MKIIQVIPHLGSGGAERFVVDLSNELVKQGHDVVLLTFYDLEGKYGFYKNDIDKEVRLISLHKSIGFSIKSIGQVIKIMKHEKPDVIHSHVNSLQYTILPQVFMAKGVHTVHNEAHLEASGRLEVGLRKFAFKHNLIQAVTISPESHDSFKAFYGRNAVLINNGRSVDSSIEISNDVRDEITGYKKSDKTKIIIQLARFQSQKNIPMMARVANRLYSEGYDFSLLFIGSTENKPIVDEVKSMMPPCAHILGERNNPVEYLKAADAFALSSLFEGMPISLLEALAVGAIPVCTPVGGIPNAVIDGENGFLSTDNKEDSYYEAMKRFLETDMETLNTMSLKAKQSFAPYSMEECAGKYLQLYKNLIRNKKK</sequence>
<keyword evidence="4" id="KW-1185">Reference proteome</keyword>
<feature type="domain" description="Glycosyltransferase subfamily 4-like N-terminal" evidence="2">
    <location>
        <begin position="13"/>
        <end position="164"/>
    </location>
</feature>
<dbReference type="AlphaFoldDB" id="A0A0D0HBH5"/>
<dbReference type="Pfam" id="PF00534">
    <property type="entry name" value="Glycos_transf_1"/>
    <property type="match status" value="1"/>
</dbReference>
<evidence type="ECO:0000313" key="3">
    <source>
        <dbReference type="EMBL" id="KIP61264.1"/>
    </source>
</evidence>
<protein>
    <recommendedName>
        <fullName evidence="5">Glycosyltransferase</fullName>
    </recommendedName>
</protein>
<evidence type="ECO:0008006" key="5">
    <source>
        <dbReference type="Google" id="ProtNLM"/>
    </source>
</evidence>
<comment type="caution">
    <text evidence="3">The sequence shown here is derived from an EMBL/GenBank/DDBJ whole genome shotgun (WGS) entry which is preliminary data.</text>
</comment>